<sequence>MAASITPGSEINLKGVGLNPTRTGLLDALQSMGADIQVRNKRESHGEPLGDLLVRYAPLRGTRISGSLVIRTIDEVPVLAIAAAFAHGKTIVSQADELRHKESNRIRDLCRELHRLGVEIEETQDGFIINGGRDLQGGTVTPHGDHRLAMALAVAGLAARDTTIIDGGEIISESFPEFSATLHDLG</sequence>
<dbReference type="GO" id="GO:0009423">
    <property type="term" value="P:chorismate biosynthetic process"/>
    <property type="evidence" value="ECO:0007669"/>
    <property type="project" value="TreeGrafter"/>
</dbReference>
<dbReference type="PANTHER" id="PTHR21090">
    <property type="entry name" value="AROM/DEHYDROQUINATE SYNTHASE"/>
    <property type="match status" value="1"/>
</dbReference>
<evidence type="ECO:0000259" key="2">
    <source>
        <dbReference type="Pfam" id="PF00275"/>
    </source>
</evidence>
<dbReference type="InterPro" id="IPR001986">
    <property type="entry name" value="Enolpyruvate_Tfrase_dom"/>
</dbReference>
<evidence type="ECO:0000256" key="1">
    <source>
        <dbReference type="ARBA" id="ARBA00022679"/>
    </source>
</evidence>
<reference evidence="3" key="1">
    <citation type="journal article" date="2014" name="Front. Microbiol.">
        <title>High frequency of phylogenetically diverse reductive dehalogenase-homologous genes in deep subseafloor sedimentary metagenomes.</title>
        <authorList>
            <person name="Kawai M."/>
            <person name="Futagami T."/>
            <person name="Toyoda A."/>
            <person name="Takaki Y."/>
            <person name="Nishi S."/>
            <person name="Hori S."/>
            <person name="Arai W."/>
            <person name="Tsubouchi T."/>
            <person name="Morono Y."/>
            <person name="Uchiyama I."/>
            <person name="Ito T."/>
            <person name="Fujiyama A."/>
            <person name="Inagaki F."/>
            <person name="Takami H."/>
        </authorList>
    </citation>
    <scope>NUCLEOTIDE SEQUENCE</scope>
    <source>
        <strain evidence="3">Expedition CK06-06</strain>
    </source>
</reference>
<dbReference type="AlphaFoldDB" id="X1AM10"/>
<feature type="non-terminal residue" evidence="3">
    <location>
        <position position="186"/>
    </location>
</feature>
<dbReference type="Pfam" id="PF00275">
    <property type="entry name" value="EPSP_synthase"/>
    <property type="match status" value="1"/>
</dbReference>
<protein>
    <recommendedName>
        <fullName evidence="2">Enolpyruvate transferase domain-containing protein</fullName>
    </recommendedName>
</protein>
<feature type="domain" description="Enolpyruvate transferase" evidence="2">
    <location>
        <begin position="2"/>
        <end position="182"/>
    </location>
</feature>
<name>X1AM10_9ZZZZ</name>
<dbReference type="PANTHER" id="PTHR21090:SF5">
    <property type="entry name" value="PENTAFUNCTIONAL AROM POLYPEPTIDE"/>
    <property type="match status" value="1"/>
</dbReference>
<dbReference type="PROSITE" id="PS00885">
    <property type="entry name" value="EPSP_SYNTHASE_2"/>
    <property type="match status" value="1"/>
</dbReference>
<dbReference type="InterPro" id="IPR023193">
    <property type="entry name" value="EPSP_synthase_CS"/>
</dbReference>
<dbReference type="SUPFAM" id="SSF55205">
    <property type="entry name" value="EPT/RTPC-like"/>
    <property type="match status" value="1"/>
</dbReference>
<organism evidence="3">
    <name type="scientific">marine sediment metagenome</name>
    <dbReference type="NCBI Taxonomy" id="412755"/>
    <lineage>
        <taxon>unclassified sequences</taxon>
        <taxon>metagenomes</taxon>
        <taxon>ecological metagenomes</taxon>
    </lineage>
</organism>
<evidence type="ECO:0000313" key="3">
    <source>
        <dbReference type="EMBL" id="GAG83634.1"/>
    </source>
</evidence>
<dbReference type="InterPro" id="IPR036968">
    <property type="entry name" value="Enolpyruvate_Tfrase_sf"/>
</dbReference>
<accession>X1AM10</accession>
<dbReference type="Gene3D" id="3.65.10.10">
    <property type="entry name" value="Enolpyruvate transferase domain"/>
    <property type="match status" value="1"/>
</dbReference>
<dbReference type="EMBL" id="BART01012652">
    <property type="protein sequence ID" value="GAG83634.1"/>
    <property type="molecule type" value="Genomic_DNA"/>
</dbReference>
<dbReference type="GO" id="GO:0003866">
    <property type="term" value="F:3-phosphoshikimate 1-carboxyvinyltransferase activity"/>
    <property type="evidence" value="ECO:0007669"/>
    <property type="project" value="TreeGrafter"/>
</dbReference>
<keyword evidence="1" id="KW-0808">Transferase</keyword>
<gene>
    <name evidence="3" type="ORF">S01H4_26284</name>
</gene>
<comment type="caution">
    <text evidence="3">The sequence shown here is derived from an EMBL/GenBank/DDBJ whole genome shotgun (WGS) entry which is preliminary data.</text>
</comment>
<proteinExistence type="predicted"/>
<dbReference type="InterPro" id="IPR013792">
    <property type="entry name" value="RNA3'P_cycl/enolpyr_Trfase_a/b"/>
</dbReference>